<proteinExistence type="inferred from homology"/>
<comment type="similarity">
    <text evidence="2 14 15">Belongs to the TonB-dependent receptor family.</text>
</comment>
<dbReference type="EMBL" id="AYSV01000082">
    <property type="protein sequence ID" value="ETD71354.1"/>
    <property type="molecule type" value="Genomic_DNA"/>
</dbReference>
<dbReference type="PANTHER" id="PTHR32552:SF68">
    <property type="entry name" value="FERRICHROME OUTER MEMBRANE TRANSPORTER_PHAGE RECEPTOR"/>
    <property type="match status" value="1"/>
</dbReference>
<evidence type="ECO:0000256" key="7">
    <source>
        <dbReference type="ARBA" id="ARBA00022729"/>
    </source>
</evidence>
<dbReference type="AlphaFoldDB" id="V8G494"/>
<keyword evidence="8" id="KW-0408">Iron</keyword>
<comment type="subcellular location">
    <subcellularLocation>
        <location evidence="1 14">Cell outer membrane</location>
        <topology evidence="1 14">Multi-pass membrane protein</topology>
    </subcellularLocation>
</comment>
<evidence type="ECO:0000256" key="15">
    <source>
        <dbReference type="RuleBase" id="RU003357"/>
    </source>
</evidence>
<feature type="domain" description="TonB-dependent receptor plug" evidence="18">
    <location>
        <begin position="71"/>
        <end position="173"/>
    </location>
</feature>
<dbReference type="InterPro" id="IPR010105">
    <property type="entry name" value="TonB_sidphr_rcpt"/>
</dbReference>
<evidence type="ECO:0000256" key="2">
    <source>
        <dbReference type="ARBA" id="ARBA00009810"/>
    </source>
</evidence>
<evidence type="ECO:0000256" key="10">
    <source>
        <dbReference type="ARBA" id="ARBA00023077"/>
    </source>
</evidence>
<keyword evidence="5" id="KW-0410">Iron transport</keyword>
<evidence type="ECO:0000256" key="11">
    <source>
        <dbReference type="ARBA" id="ARBA00023136"/>
    </source>
</evidence>
<dbReference type="GO" id="GO:0015891">
    <property type="term" value="P:siderophore transport"/>
    <property type="evidence" value="ECO:0007669"/>
    <property type="project" value="InterPro"/>
</dbReference>
<dbReference type="CDD" id="cd01347">
    <property type="entry name" value="ligand_gated_channel"/>
    <property type="match status" value="1"/>
</dbReference>
<evidence type="ECO:0000256" key="16">
    <source>
        <dbReference type="SAM" id="SignalP"/>
    </source>
</evidence>
<feature type="domain" description="TonB-dependent receptor-like beta-barrel" evidence="17">
    <location>
        <begin position="247"/>
        <end position="684"/>
    </location>
</feature>
<dbReference type="PANTHER" id="PTHR32552">
    <property type="entry name" value="FERRICHROME IRON RECEPTOR-RELATED"/>
    <property type="match status" value="1"/>
</dbReference>
<keyword evidence="4 14" id="KW-1134">Transmembrane beta strand</keyword>
<dbReference type="NCBIfam" id="TIGR01783">
    <property type="entry name" value="TonB-siderophor"/>
    <property type="match status" value="1"/>
</dbReference>
<dbReference type="GO" id="GO:0015344">
    <property type="term" value="F:siderophore uptake transmembrane transporter activity"/>
    <property type="evidence" value="ECO:0007669"/>
    <property type="project" value="TreeGrafter"/>
</dbReference>
<keyword evidence="3 14" id="KW-0813">Transport</keyword>
<dbReference type="PROSITE" id="PS52016">
    <property type="entry name" value="TONB_DEPENDENT_REC_3"/>
    <property type="match status" value="1"/>
</dbReference>
<dbReference type="Pfam" id="PF07715">
    <property type="entry name" value="Plug"/>
    <property type="match status" value="1"/>
</dbReference>
<dbReference type="SUPFAM" id="SSF56935">
    <property type="entry name" value="Porins"/>
    <property type="match status" value="1"/>
</dbReference>
<keyword evidence="6 14" id="KW-0812">Transmembrane</keyword>
<evidence type="ECO:0000256" key="14">
    <source>
        <dbReference type="PROSITE-ProRule" id="PRU01360"/>
    </source>
</evidence>
<evidence type="ECO:0000256" key="9">
    <source>
        <dbReference type="ARBA" id="ARBA00023065"/>
    </source>
</evidence>
<dbReference type="Pfam" id="PF00593">
    <property type="entry name" value="TonB_dep_Rec_b-barrel"/>
    <property type="match status" value="1"/>
</dbReference>
<feature type="signal peptide" evidence="16">
    <location>
        <begin position="1"/>
        <end position="23"/>
    </location>
</feature>
<evidence type="ECO:0000313" key="19">
    <source>
        <dbReference type="EMBL" id="ETD71354.1"/>
    </source>
</evidence>
<keyword evidence="20" id="KW-1185">Reference proteome</keyword>
<keyword evidence="7 16" id="KW-0732">Signal</keyword>
<evidence type="ECO:0000313" key="20">
    <source>
        <dbReference type="Proteomes" id="UP000018766"/>
    </source>
</evidence>
<feature type="chain" id="PRO_5004769026" evidence="16">
    <location>
        <begin position="24"/>
        <end position="715"/>
    </location>
</feature>
<dbReference type="InterPro" id="IPR039426">
    <property type="entry name" value="TonB-dep_rcpt-like"/>
</dbReference>
<name>V8G494_9BURK</name>
<evidence type="ECO:0000256" key="8">
    <source>
        <dbReference type="ARBA" id="ARBA00023004"/>
    </source>
</evidence>
<evidence type="ECO:0000256" key="12">
    <source>
        <dbReference type="ARBA" id="ARBA00023170"/>
    </source>
</evidence>
<dbReference type="InterPro" id="IPR037066">
    <property type="entry name" value="Plug_dom_sf"/>
</dbReference>
<evidence type="ECO:0000256" key="5">
    <source>
        <dbReference type="ARBA" id="ARBA00022496"/>
    </source>
</evidence>
<dbReference type="InterPro" id="IPR036942">
    <property type="entry name" value="Beta-barrel_TonB_sf"/>
</dbReference>
<evidence type="ECO:0000256" key="4">
    <source>
        <dbReference type="ARBA" id="ARBA00022452"/>
    </source>
</evidence>
<keyword evidence="9" id="KW-0406">Ion transport</keyword>
<evidence type="ECO:0000256" key="3">
    <source>
        <dbReference type="ARBA" id="ARBA00022448"/>
    </source>
</evidence>
<gene>
    <name evidence="19" type="ORF">V757_06600</name>
</gene>
<dbReference type="Gene3D" id="2.170.130.10">
    <property type="entry name" value="TonB-dependent receptor, plug domain"/>
    <property type="match status" value="1"/>
</dbReference>
<accession>V8G494</accession>
<dbReference type="InterPro" id="IPR000531">
    <property type="entry name" value="Beta-barrel_TonB"/>
</dbReference>
<dbReference type="GO" id="GO:0038023">
    <property type="term" value="F:signaling receptor activity"/>
    <property type="evidence" value="ECO:0007669"/>
    <property type="project" value="InterPro"/>
</dbReference>
<reference evidence="19 20" key="1">
    <citation type="submission" date="2013-11" db="EMBL/GenBank/DDBJ databases">
        <title>Genomic analysis of Pelistega sp. HM-7.</title>
        <authorList>
            <person name="Kumbhare S.V."/>
            <person name="Shetty S.A."/>
            <person name="Sharma O."/>
            <person name="Dhotre D.P."/>
        </authorList>
    </citation>
    <scope>NUCLEOTIDE SEQUENCE [LARGE SCALE GENOMIC DNA]</scope>
    <source>
        <strain evidence="19 20">HM-7</strain>
    </source>
</reference>
<dbReference type="GO" id="GO:0009279">
    <property type="term" value="C:cell outer membrane"/>
    <property type="evidence" value="ECO:0007669"/>
    <property type="project" value="UniProtKB-SubCell"/>
</dbReference>
<sequence>MKITFKQPFILLVMLANPLLVYADTTDEEVVKLDTISATTLNNDDLVGQTFGYTTNSSNIATRTKLPLLYTGQAVSVVTRQQIEDQRLESLSEALNYSAGAFSGLVGAARRYDYVAIRGFNENMTDNVLIDGQRLLSDSNTYSSMQIDPYFIERIDLIKGPVSSSYGRATPGGLVAATTKRPLHEAYHEINVFGGNRDQHGMSFDLTDTFDKSKNISYRLTGLLKKSHSQNDDHRSNRYAISPSLSWNISPSTNLLLQAYFQNDPRAGYHGGLPAEGTINSYNGFKFSRSFSDAEPSDQFHRRQQIFSTQLTHMFAPDWIFASKIRFADVHTYSKQTWQLGWADTSFDLYRAGGETTEHLKSWSLDNSITGKFKTGSLQHEVVIGSDYQHRKTESDAAYNYSSIPMLNVLNPRYGMNVGYTDYPSYQTLRLRQLGFYVRENMQFGQWFASIGLRHDRVSTSITNRVTGLRGSEYDGGKTTWNASLLYAFENGISPYINYSTGFNPNTYSDINGKLLQPTESAQWEAGIKYQPEGSNSLYTLSFYDLRQKNVANRVVNGNYYIPSGQVNSKGIEFEAKIDVTEKWFVQTAIAYNQTKFKHSTIGLDGKTPYQSPKLTAALWSNYNFDNGLSINGGVRHVSGVWADHANTLKVPPVTLVDIGVKYDLGSLNSQLKGLQTSISINNLFDKKYVSSCAGLNYCYYGEGRNILANIAYKW</sequence>
<dbReference type="RefSeq" id="WP_023950983.1">
    <property type="nucleotide sequence ID" value="NZ_AYSV01000082.1"/>
</dbReference>
<keyword evidence="11 14" id="KW-0472">Membrane</keyword>
<keyword evidence="12 19" id="KW-0675">Receptor</keyword>
<dbReference type="Proteomes" id="UP000018766">
    <property type="component" value="Unassembled WGS sequence"/>
</dbReference>
<evidence type="ECO:0000259" key="17">
    <source>
        <dbReference type="Pfam" id="PF00593"/>
    </source>
</evidence>
<evidence type="ECO:0000256" key="6">
    <source>
        <dbReference type="ARBA" id="ARBA00022692"/>
    </source>
</evidence>
<dbReference type="InterPro" id="IPR012910">
    <property type="entry name" value="Plug_dom"/>
</dbReference>
<organism evidence="19 20">
    <name type="scientific">Pelistega indica</name>
    <dbReference type="NCBI Taxonomy" id="1414851"/>
    <lineage>
        <taxon>Bacteria</taxon>
        <taxon>Pseudomonadati</taxon>
        <taxon>Pseudomonadota</taxon>
        <taxon>Betaproteobacteria</taxon>
        <taxon>Burkholderiales</taxon>
        <taxon>Alcaligenaceae</taxon>
        <taxon>Pelistega</taxon>
    </lineage>
</organism>
<keyword evidence="13 14" id="KW-0998">Cell outer membrane</keyword>
<evidence type="ECO:0000256" key="1">
    <source>
        <dbReference type="ARBA" id="ARBA00004571"/>
    </source>
</evidence>
<keyword evidence="10 15" id="KW-0798">TonB box</keyword>
<dbReference type="OrthoDB" id="127311at2"/>
<protein>
    <submittedName>
        <fullName evidence="19">Ferrioxamine B receptor</fullName>
    </submittedName>
</protein>
<comment type="caution">
    <text evidence="19">The sequence shown here is derived from an EMBL/GenBank/DDBJ whole genome shotgun (WGS) entry which is preliminary data.</text>
</comment>
<dbReference type="Gene3D" id="2.40.170.20">
    <property type="entry name" value="TonB-dependent receptor, beta-barrel domain"/>
    <property type="match status" value="1"/>
</dbReference>
<evidence type="ECO:0000259" key="18">
    <source>
        <dbReference type="Pfam" id="PF07715"/>
    </source>
</evidence>
<evidence type="ECO:0000256" key="13">
    <source>
        <dbReference type="ARBA" id="ARBA00023237"/>
    </source>
</evidence>